<dbReference type="PATRIC" id="fig|29423.5.peg.190"/>
<sequence>MQQLGQFIINHWPLWLALIIILLLIFVNEWTNQRKKAKELNPSAVVDLMNNEHAVIIDLRDAEAYRDGHIIDAVRASADDFNQQRMDKYKTKPIILVCARGLQSPALAAKLHEQGFENPMVLAGGMAAWVSANLPVIKGKK</sequence>
<dbReference type="Proteomes" id="UP000054858">
    <property type="component" value="Unassembled WGS sequence"/>
</dbReference>
<protein>
    <submittedName>
        <fullName evidence="3">Rhodanese domain-containing protein</fullName>
    </submittedName>
</protein>
<evidence type="ECO:0000259" key="2">
    <source>
        <dbReference type="PROSITE" id="PS50206"/>
    </source>
</evidence>
<evidence type="ECO:0000256" key="1">
    <source>
        <dbReference type="SAM" id="Phobius"/>
    </source>
</evidence>
<dbReference type="EMBL" id="LNYP01000004">
    <property type="protein sequence ID" value="KTD44043.1"/>
    <property type="molecule type" value="Genomic_DNA"/>
</dbReference>
<organism evidence="3 4">
    <name type="scientific">Legionella oakridgensis</name>
    <dbReference type="NCBI Taxonomy" id="29423"/>
    <lineage>
        <taxon>Bacteria</taxon>
        <taxon>Pseudomonadati</taxon>
        <taxon>Pseudomonadota</taxon>
        <taxon>Gammaproteobacteria</taxon>
        <taxon>Legionellales</taxon>
        <taxon>Legionellaceae</taxon>
        <taxon>Legionella</taxon>
    </lineage>
</organism>
<dbReference type="AlphaFoldDB" id="A0A0W0XHD8"/>
<dbReference type="Pfam" id="PF00581">
    <property type="entry name" value="Rhodanese"/>
    <property type="match status" value="1"/>
</dbReference>
<keyword evidence="1" id="KW-0812">Transmembrane</keyword>
<keyword evidence="1" id="KW-0472">Membrane</keyword>
<accession>A0A0W0XHD8</accession>
<evidence type="ECO:0000313" key="3">
    <source>
        <dbReference type="EMBL" id="KTD44043.1"/>
    </source>
</evidence>
<dbReference type="InterPro" id="IPR036873">
    <property type="entry name" value="Rhodanese-like_dom_sf"/>
</dbReference>
<proteinExistence type="predicted"/>
<feature type="transmembrane region" description="Helical" evidence="1">
    <location>
        <begin position="12"/>
        <end position="31"/>
    </location>
</feature>
<dbReference type="SMART" id="SM00450">
    <property type="entry name" value="RHOD"/>
    <property type="match status" value="1"/>
</dbReference>
<dbReference type="CDD" id="cd00158">
    <property type="entry name" value="RHOD"/>
    <property type="match status" value="1"/>
</dbReference>
<dbReference type="InterPro" id="IPR001763">
    <property type="entry name" value="Rhodanese-like_dom"/>
</dbReference>
<dbReference type="SUPFAM" id="SSF52821">
    <property type="entry name" value="Rhodanese/Cell cycle control phosphatase"/>
    <property type="match status" value="1"/>
</dbReference>
<dbReference type="PANTHER" id="PTHR43031:SF18">
    <property type="entry name" value="RHODANESE-RELATED SULFURTRANSFERASES"/>
    <property type="match status" value="1"/>
</dbReference>
<dbReference type="InterPro" id="IPR050229">
    <property type="entry name" value="GlpE_sulfurtransferase"/>
</dbReference>
<name>A0A0W0XHD8_9GAMM</name>
<keyword evidence="1" id="KW-1133">Transmembrane helix</keyword>
<comment type="caution">
    <text evidence="3">The sequence shown here is derived from an EMBL/GenBank/DDBJ whole genome shotgun (WGS) entry which is preliminary data.</text>
</comment>
<gene>
    <name evidence="3" type="ORF">Loak_0185</name>
</gene>
<reference evidence="3 4" key="1">
    <citation type="submission" date="2015-11" db="EMBL/GenBank/DDBJ databases">
        <title>Genomic analysis of 38 Legionella species identifies large and diverse effector repertoires.</title>
        <authorList>
            <person name="Burstein D."/>
            <person name="Amaro F."/>
            <person name="Zusman T."/>
            <person name="Lifshitz Z."/>
            <person name="Cohen O."/>
            <person name="Gilbert J.A."/>
            <person name="Pupko T."/>
            <person name="Shuman H.A."/>
            <person name="Segal G."/>
        </authorList>
    </citation>
    <scope>NUCLEOTIDE SEQUENCE [LARGE SCALE GENOMIC DNA]</scope>
    <source>
        <strain evidence="3 4">Oak Ridge-10</strain>
    </source>
</reference>
<feature type="domain" description="Rhodanese" evidence="2">
    <location>
        <begin position="50"/>
        <end position="138"/>
    </location>
</feature>
<dbReference type="PROSITE" id="PS50206">
    <property type="entry name" value="RHODANESE_3"/>
    <property type="match status" value="1"/>
</dbReference>
<dbReference type="Gene3D" id="3.40.250.10">
    <property type="entry name" value="Rhodanese-like domain"/>
    <property type="match status" value="1"/>
</dbReference>
<dbReference type="PANTHER" id="PTHR43031">
    <property type="entry name" value="FAD-DEPENDENT OXIDOREDUCTASE"/>
    <property type="match status" value="1"/>
</dbReference>
<evidence type="ECO:0000313" key="4">
    <source>
        <dbReference type="Proteomes" id="UP000054858"/>
    </source>
</evidence>
<dbReference type="RefSeq" id="WP_025386241.1">
    <property type="nucleotide sequence ID" value="NZ_LCUA01000020.1"/>
</dbReference>